<name>A0A9P6I9N7_9PEZI</name>
<dbReference type="OrthoDB" id="5403747at2759"/>
<feature type="region of interest" description="Disordered" evidence="1">
    <location>
        <begin position="61"/>
        <end position="135"/>
    </location>
</feature>
<dbReference type="GeneID" id="62160664"/>
<proteinExistence type="predicted"/>
<gene>
    <name evidence="2" type="ORF">CkaCkLH20_04871</name>
</gene>
<keyword evidence="3" id="KW-1185">Reference proteome</keyword>
<dbReference type="Proteomes" id="UP000781932">
    <property type="component" value="Unassembled WGS sequence"/>
</dbReference>
<comment type="caution">
    <text evidence="2">The sequence shown here is derived from an EMBL/GenBank/DDBJ whole genome shotgun (WGS) entry which is preliminary data.</text>
</comment>
<reference evidence="2" key="2">
    <citation type="submission" date="2020-11" db="EMBL/GenBank/DDBJ databases">
        <title>Whole genome sequencing of Colletotrichum sp.</title>
        <authorList>
            <person name="Li H."/>
        </authorList>
    </citation>
    <scope>NUCLEOTIDE SEQUENCE</scope>
    <source>
        <strain evidence="2">CkLH20</strain>
    </source>
</reference>
<protein>
    <submittedName>
        <fullName evidence="2">Uncharacterized protein</fullName>
    </submittedName>
</protein>
<dbReference type="AlphaFoldDB" id="A0A9P6I9N7"/>
<dbReference type="RefSeq" id="XP_038747197.1">
    <property type="nucleotide sequence ID" value="XM_038887590.1"/>
</dbReference>
<feature type="compositionally biased region" description="Basic and acidic residues" evidence="1">
    <location>
        <begin position="116"/>
        <end position="135"/>
    </location>
</feature>
<evidence type="ECO:0000313" key="3">
    <source>
        <dbReference type="Proteomes" id="UP000781932"/>
    </source>
</evidence>
<dbReference type="EMBL" id="JAATWM020000013">
    <property type="protein sequence ID" value="KAF9877736.1"/>
    <property type="molecule type" value="Genomic_DNA"/>
</dbReference>
<evidence type="ECO:0000256" key="1">
    <source>
        <dbReference type="SAM" id="MobiDB-lite"/>
    </source>
</evidence>
<evidence type="ECO:0000313" key="2">
    <source>
        <dbReference type="EMBL" id="KAF9877736.1"/>
    </source>
</evidence>
<sequence>MADSSSTPAKEPSAGDIAFMVLVFKHMKEKPALDWNVLATAGGFKNQNVAMTRYSQIRKKLGTTEAAAPKTPTKKKAGDSPASASKVTKSGGRVGTKGKKGKAVIKAEEAEDDEEPIVKPEVDDREATIKPESDN</sequence>
<accession>A0A9P6I9N7</accession>
<reference evidence="2" key="1">
    <citation type="submission" date="2020-03" db="EMBL/GenBank/DDBJ databases">
        <authorList>
            <person name="He L."/>
        </authorList>
    </citation>
    <scope>NUCLEOTIDE SEQUENCE</scope>
    <source>
        <strain evidence="2">CkLH20</strain>
    </source>
</reference>
<organism evidence="2 3">
    <name type="scientific">Colletotrichum karsti</name>
    <dbReference type="NCBI Taxonomy" id="1095194"/>
    <lineage>
        <taxon>Eukaryota</taxon>
        <taxon>Fungi</taxon>
        <taxon>Dikarya</taxon>
        <taxon>Ascomycota</taxon>
        <taxon>Pezizomycotina</taxon>
        <taxon>Sordariomycetes</taxon>
        <taxon>Hypocreomycetidae</taxon>
        <taxon>Glomerellales</taxon>
        <taxon>Glomerellaceae</taxon>
        <taxon>Colletotrichum</taxon>
        <taxon>Colletotrichum boninense species complex</taxon>
    </lineage>
</organism>